<protein>
    <submittedName>
        <fullName evidence="1">Uncharacterized protein</fullName>
    </submittedName>
</protein>
<name>A0A6C0D0X8_9ZZZZ</name>
<dbReference type="EMBL" id="MN739518">
    <property type="protein sequence ID" value="QHT09890.1"/>
    <property type="molecule type" value="Genomic_DNA"/>
</dbReference>
<evidence type="ECO:0000313" key="1">
    <source>
        <dbReference type="EMBL" id="QHT09890.1"/>
    </source>
</evidence>
<accession>A0A6C0D0X8</accession>
<proteinExistence type="predicted"/>
<dbReference type="AlphaFoldDB" id="A0A6C0D0X8"/>
<reference evidence="1" key="1">
    <citation type="journal article" date="2020" name="Nature">
        <title>Giant virus diversity and host interactions through global metagenomics.</title>
        <authorList>
            <person name="Schulz F."/>
            <person name="Roux S."/>
            <person name="Paez-Espino D."/>
            <person name="Jungbluth S."/>
            <person name="Walsh D.A."/>
            <person name="Denef V.J."/>
            <person name="McMahon K.D."/>
            <person name="Konstantinidis K.T."/>
            <person name="Eloe-Fadrosh E.A."/>
            <person name="Kyrpides N.C."/>
            <person name="Woyke T."/>
        </authorList>
    </citation>
    <scope>NUCLEOTIDE SEQUENCE</scope>
    <source>
        <strain evidence="1">GVMAG-M-3300023174-104</strain>
    </source>
</reference>
<sequence length="79" mass="8985">MSSKINDCSPSGDTKNKVSCVDMTRCEHSGDLDQNIVQNIDQNTYCFSSKQECCETIKNYIKCKNYILHVKSSLKALWT</sequence>
<organism evidence="1">
    <name type="scientific">viral metagenome</name>
    <dbReference type="NCBI Taxonomy" id="1070528"/>
    <lineage>
        <taxon>unclassified sequences</taxon>
        <taxon>metagenomes</taxon>
        <taxon>organismal metagenomes</taxon>
    </lineage>
</organism>